<dbReference type="PROSITE" id="PS50887">
    <property type="entry name" value="GGDEF"/>
    <property type="match status" value="1"/>
</dbReference>
<evidence type="ECO:0000256" key="4">
    <source>
        <dbReference type="ARBA" id="ARBA00023125"/>
    </source>
</evidence>
<dbReference type="GO" id="GO:0032993">
    <property type="term" value="C:protein-DNA complex"/>
    <property type="evidence" value="ECO:0007669"/>
    <property type="project" value="TreeGrafter"/>
</dbReference>
<feature type="non-terminal residue" evidence="8">
    <location>
        <position position="1"/>
    </location>
</feature>
<keyword evidence="5" id="KW-0804">Transcription</keyword>
<dbReference type="CDD" id="cd17574">
    <property type="entry name" value="REC_OmpR"/>
    <property type="match status" value="1"/>
</dbReference>
<dbReference type="EMBL" id="UOEU01000508">
    <property type="protein sequence ID" value="VAW34077.1"/>
    <property type="molecule type" value="Genomic_DNA"/>
</dbReference>
<feature type="domain" description="Response regulatory" evidence="6">
    <location>
        <begin position="7"/>
        <end position="123"/>
    </location>
</feature>
<dbReference type="GO" id="GO:0005829">
    <property type="term" value="C:cytosol"/>
    <property type="evidence" value="ECO:0007669"/>
    <property type="project" value="TreeGrafter"/>
</dbReference>
<dbReference type="InterPro" id="IPR011006">
    <property type="entry name" value="CheY-like_superfamily"/>
</dbReference>
<keyword evidence="2" id="KW-0902">Two-component regulatory system</keyword>
<dbReference type="SUPFAM" id="SSF52172">
    <property type="entry name" value="CheY-like"/>
    <property type="match status" value="1"/>
</dbReference>
<evidence type="ECO:0000256" key="2">
    <source>
        <dbReference type="ARBA" id="ARBA00023012"/>
    </source>
</evidence>
<dbReference type="Gene3D" id="3.30.70.270">
    <property type="match status" value="1"/>
</dbReference>
<organism evidence="8">
    <name type="scientific">hydrothermal vent metagenome</name>
    <dbReference type="NCBI Taxonomy" id="652676"/>
    <lineage>
        <taxon>unclassified sequences</taxon>
        <taxon>metagenomes</taxon>
        <taxon>ecological metagenomes</taxon>
    </lineage>
</organism>
<dbReference type="PROSITE" id="PS50110">
    <property type="entry name" value="RESPONSE_REGULATORY"/>
    <property type="match status" value="1"/>
</dbReference>
<evidence type="ECO:0000256" key="5">
    <source>
        <dbReference type="ARBA" id="ARBA00023163"/>
    </source>
</evidence>
<keyword evidence="4" id="KW-0238">DNA-binding</keyword>
<sequence length="299" mass="34187">KLMSNGRILIVEDDFDISNMLRIFFTGQGYHVDVAARGHDALELCRKKLPDLIVLDIMLPDIDGYEVCTILRKTTRTSHIPIIFLTQKDGRSDRIAGLELGADDFITKPFDIEELKLRVRTAINTYKRQNMTDPTTGLPSSRLIEEQLRNLMQSSNWAYLQIGIDHIEPFSDEYGFLARDEVLRYTALMLSELDDELGTLNDFIGHATSNTFVLITMSEDVPTIVNELRRKFDEGISSHYSFIDREQGGIMQPNGNLVPLMKLSLGIVSDRTQRFSDIREITETAAELRRLDRDKQTQQ</sequence>
<dbReference type="InterPro" id="IPR043128">
    <property type="entry name" value="Rev_trsase/Diguanyl_cyclase"/>
</dbReference>
<dbReference type="FunFam" id="3.40.50.2300:FF:000001">
    <property type="entry name" value="DNA-binding response regulator PhoB"/>
    <property type="match status" value="1"/>
</dbReference>
<dbReference type="AlphaFoldDB" id="A0A3B0V7P3"/>
<evidence type="ECO:0000259" key="7">
    <source>
        <dbReference type="PROSITE" id="PS50887"/>
    </source>
</evidence>
<feature type="domain" description="GGDEF" evidence="7">
    <location>
        <begin position="155"/>
        <end position="299"/>
    </location>
</feature>
<keyword evidence="1" id="KW-0597">Phosphoprotein</keyword>
<accession>A0A3B0V7P3</accession>
<protein>
    <submittedName>
        <fullName evidence="8">Phosphate regulon transcriptional regulatory protein PhoB (SphR)</fullName>
    </submittedName>
</protein>
<evidence type="ECO:0000313" key="8">
    <source>
        <dbReference type="EMBL" id="VAW34077.1"/>
    </source>
</evidence>
<dbReference type="Gene3D" id="3.40.50.2300">
    <property type="match status" value="1"/>
</dbReference>
<dbReference type="SUPFAM" id="SSF55073">
    <property type="entry name" value="Nucleotide cyclase"/>
    <property type="match status" value="1"/>
</dbReference>
<dbReference type="InterPro" id="IPR000160">
    <property type="entry name" value="GGDEF_dom"/>
</dbReference>
<dbReference type="PANTHER" id="PTHR48111:SF4">
    <property type="entry name" value="DNA-BINDING DUAL TRANSCRIPTIONAL REGULATOR OMPR"/>
    <property type="match status" value="1"/>
</dbReference>
<name>A0A3B0V7P3_9ZZZZ</name>
<proteinExistence type="predicted"/>
<dbReference type="SMART" id="SM00448">
    <property type="entry name" value="REC"/>
    <property type="match status" value="1"/>
</dbReference>
<evidence type="ECO:0000259" key="6">
    <source>
        <dbReference type="PROSITE" id="PS50110"/>
    </source>
</evidence>
<dbReference type="GO" id="GO:0000976">
    <property type="term" value="F:transcription cis-regulatory region binding"/>
    <property type="evidence" value="ECO:0007669"/>
    <property type="project" value="TreeGrafter"/>
</dbReference>
<dbReference type="GO" id="GO:0006355">
    <property type="term" value="P:regulation of DNA-templated transcription"/>
    <property type="evidence" value="ECO:0007669"/>
    <property type="project" value="TreeGrafter"/>
</dbReference>
<gene>
    <name evidence="8" type="ORF">MNBD_CHLOROFLEXI01-28</name>
</gene>
<dbReference type="InterPro" id="IPR039420">
    <property type="entry name" value="WalR-like"/>
</dbReference>
<dbReference type="InterPro" id="IPR001789">
    <property type="entry name" value="Sig_transdc_resp-reg_receiver"/>
</dbReference>
<reference evidence="8" key="1">
    <citation type="submission" date="2018-06" db="EMBL/GenBank/DDBJ databases">
        <authorList>
            <person name="Zhirakovskaya E."/>
        </authorList>
    </citation>
    <scope>NUCLEOTIDE SEQUENCE</scope>
</reference>
<dbReference type="GO" id="GO:0000156">
    <property type="term" value="F:phosphorelay response regulator activity"/>
    <property type="evidence" value="ECO:0007669"/>
    <property type="project" value="TreeGrafter"/>
</dbReference>
<dbReference type="PANTHER" id="PTHR48111">
    <property type="entry name" value="REGULATOR OF RPOS"/>
    <property type="match status" value="1"/>
</dbReference>
<dbReference type="SMART" id="SM00267">
    <property type="entry name" value="GGDEF"/>
    <property type="match status" value="1"/>
</dbReference>
<evidence type="ECO:0000256" key="1">
    <source>
        <dbReference type="ARBA" id="ARBA00022553"/>
    </source>
</evidence>
<evidence type="ECO:0000256" key="3">
    <source>
        <dbReference type="ARBA" id="ARBA00023015"/>
    </source>
</evidence>
<keyword evidence="3" id="KW-0805">Transcription regulation</keyword>
<dbReference type="Pfam" id="PF00990">
    <property type="entry name" value="GGDEF"/>
    <property type="match status" value="1"/>
</dbReference>
<dbReference type="InterPro" id="IPR029787">
    <property type="entry name" value="Nucleotide_cyclase"/>
</dbReference>
<dbReference type="Pfam" id="PF00072">
    <property type="entry name" value="Response_reg"/>
    <property type="match status" value="1"/>
</dbReference>